<name>A0ABQ9IFB9_9NEOP</name>
<evidence type="ECO:0000313" key="3">
    <source>
        <dbReference type="Proteomes" id="UP001159363"/>
    </source>
</evidence>
<evidence type="ECO:0000256" key="1">
    <source>
        <dbReference type="SAM" id="MobiDB-lite"/>
    </source>
</evidence>
<dbReference type="EMBL" id="JARBHB010000001">
    <property type="protein sequence ID" value="KAJ8895368.1"/>
    <property type="molecule type" value="Genomic_DNA"/>
</dbReference>
<dbReference type="Proteomes" id="UP001159363">
    <property type="component" value="Chromosome 1"/>
</dbReference>
<gene>
    <name evidence="2" type="ORF">PR048_000700</name>
</gene>
<accession>A0ABQ9IFB9</accession>
<feature type="region of interest" description="Disordered" evidence="1">
    <location>
        <begin position="248"/>
        <end position="269"/>
    </location>
</feature>
<keyword evidence="3" id="KW-1185">Reference proteome</keyword>
<evidence type="ECO:0000313" key="2">
    <source>
        <dbReference type="EMBL" id="KAJ8895368.1"/>
    </source>
</evidence>
<sequence length="686" mass="78422">MSVTHAYSPTVQPASRTLHCLILAVADFASAGHFSRCSSSIAKTQPLIHLTTLENTWPQAYRLPVIQNNPLPCCRRYHITSVHFHLPARDVKQQELKQNCEATIAPWDNSNRTEAQMHHFITTRLHRDRERCSTLLRDLTVAKKKKKQSYIPTGGALESKDTYFPKMLRFGKLTHEAVRRDCCTALTSEPFRIITKVDLKSYPLSSHTIRLGITPVYLPTTLARFGRLITARSWEPMKVIEVNMERRRNAGAGETGDPETASSGTIPTCQNPDVHDYNDNAVSFLDRWLCINLVTAVNYEETKTRDVCLYCFPTPPQCYGCDIEAFKGCSDKVSTFEISLRKKPLPLRAHMLTGAPSDMCPVKLVTMDGKSFHILTALFPKGSGVSRGGPGCAKRRAPTPLDVSPHEVFPDRGTGYFWNFSDNNRLFPNFPSPPLTHSRRQREGNNAAVVSFDRRMNKVMRSIATLILHKAEDYTTCIQVDLKQGFQKCSFYREQSIQPIHSYNPLTVTSAFSEALLKFYFKDIPPPPSKLAPGLTTERVACPQLVPEFYFGQEDGAGGVYVKETILYTLFRKDWRTTDVMDYCESSLIRRSQATDASKMLKRNLLIITWNEEEKRENERVGRRRDKERKKEKKIMKLCKREIQEHEKMTYWLPRWRPTCRHTAFKDGFILASNMAESNMMDAWPE</sequence>
<feature type="compositionally biased region" description="Polar residues" evidence="1">
    <location>
        <begin position="260"/>
        <end position="269"/>
    </location>
</feature>
<protein>
    <submittedName>
        <fullName evidence="2">Uncharacterized protein</fullName>
    </submittedName>
</protein>
<proteinExistence type="predicted"/>
<comment type="caution">
    <text evidence="2">The sequence shown here is derived from an EMBL/GenBank/DDBJ whole genome shotgun (WGS) entry which is preliminary data.</text>
</comment>
<reference evidence="2 3" key="1">
    <citation type="submission" date="2023-02" db="EMBL/GenBank/DDBJ databases">
        <title>LHISI_Scaffold_Assembly.</title>
        <authorList>
            <person name="Stuart O.P."/>
            <person name="Cleave R."/>
            <person name="Magrath M.J.L."/>
            <person name="Mikheyev A.S."/>
        </authorList>
    </citation>
    <scope>NUCLEOTIDE SEQUENCE [LARGE SCALE GENOMIC DNA]</scope>
    <source>
        <strain evidence="2">Daus_M_001</strain>
        <tissue evidence="2">Leg muscle</tissue>
    </source>
</reference>
<organism evidence="2 3">
    <name type="scientific">Dryococelus australis</name>
    <dbReference type="NCBI Taxonomy" id="614101"/>
    <lineage>
        <taxon>Eukaryota</taxon>
        <taxon>Metazoa</taxon>
        <taxon>Ecdysozoa</taxon>
        <taxon>Arthropoda</taxon>
        <taxon>Hexapoda</taxon>
        <taxon>Insecta</taxon>
        <taxon>Pterygota</taxon>
        <taxon>Neoptera</taxon>
        <taxon>Polyneoptera</taxon>
        <taxon>Phasmatodea</taxon>
        <taxon>Verophasmatodea</taxon>
        <taxon>Anareolatae</taxon>
        <taxon>Phasmatidae</taxon>
        <taxon>Eurycanthinae</taxon>
        <taxon>Dryococelus</taxon>
    </lineage>
</organism>